<evidence type="ECO:0000313" key="8">
    <source>
        <dbReference type="EMBL" id="WZN40471.1"/>
    </source>
</evidence>
<name>A0ABZ2YL50_9BACT</name>
<feature type="binding site" evidence="7">
    <location>
        <begin position="10"/>
        <end position="15"/>
    </location>
    <ligand>
        <name>ATP</name>
        <dbReference type="ChEBI" id="CHEBI:30616"/>
    </ligand>
</feature>
<feature type="binding site" evidence="7">
    <location>
        <position position="32"/>
    </location>
    <ligand>
        <name>substrate</name>
    </ligand>
</feature>
<evidence type="ECO:0000256" key="6">
    <source>
        <dbReference type="ARBA" id="ARBA00023141"/>
    </source>
</evidence>
<protein>
    <recommendedName>
        <fullName evidence="7">Shikimate kinase</fullName>
        <shortName evidence="7">SK</shortName>
        <ecNumber evidence="7">2.7.1.71</ecNumber>
    </recommendedName>
</protein>
<evidence type="ECO:0000256" key="4">
    <source>
        <dbReference type="ARBA" id="ARBA00022777"/>
    </source>
</evidence>
<dbReference type="Gene3D" id="3.40.50.300">
    <property type="entry name" value="P-loop containing nucleotide triphosphate hydrolases"/>
    <property type="match status" value="1"/>
</dbReference>
<keyword evidence="3 7" id="KW-0547">Nucleotide-binding</keyword>
<dbReference type="EMBL" id="CP149822">
    <property type="protein sequence ID" value="WZN40471.1"/>
    <property type="molecule type" value="Genomic_DNA"/>
</dbReference>
<accession>A0ABZ2YL50</accession>
<keyword evidence="9" id="KW-1185">Reference proteome</keyword>
<dbReference type="InterPro" id="IPR027417">
    <property type="entry name" value="P-loop_NTPase"/>
</dbReference>
<dbReference type="CDD" id="cd00464">
    <property type="entry name" value="SK"/>
    <property type="match status" value="1"/>
</dbReference>
<evidence type="ECO:0000256" key="3">
    <source>
        <dbReference type="ARBA" id="ARBA00022741"/>
    </source>
</evidence>
<keyword evidence="7" id="KW-0479">Metal-binding</keyword>
<evidence type="ECO:0000256" key="1">
    <source>
        <dbReference type="ARBA" id="ARBA00022605"/>
    </source>
</evidence>
<dbReference type="Proteomes" id="UP001485459">
    <property type="component" value="Chromosome"/>
</dbReference>
<dbReference type="HAMAP" id="MF_00109">
    <property type="entry name" value="Shikimate_kinase"/>
    <property type="match status" value="1"/>
</dbReference>
<comment type="catalytic activity">
    <reaction evidence="7">
        <text>shikimate + ATP = 3-phosphoshikimate + ADP + H(+)</text>
        <dbReference type="Rhea" id="RHEA:13121"/>
        <dbReference type="ChEBI" id="CHEBI:15378"/>
        <dbReference type="ChEBI" id="CHEBI:30616"/>
        <dbReference type="ChEBI" id="CHEBI:36208"/>
        <dbReference type="ChEBI" id="CHEBI:145989"/>
        <dbReference type="ChEBI" id="CHEBI:456216"/>
        <dbReference type="EC" id="2.7.1.71"/>
    </reaction>
</comment>
<organism evidence="8 9">
    <name type="scientific">Chitinophaga pollutisoli</name>
    <dbReference type="NCBI Taxonomy" id="3133966"/>
    <lineage>
        <taxon>Bacteria</taxon>
        <taxon>Pseudomonadati</taxon>
        <taxon>Bacteroidota</taxon>
        <taxon>Chitinophagia</taxon>
        <taxon>Chitinophagales</taxon>
        <taxon>Chitinophagaceae</taxon>
        <taxon>Chitinophaga</taxon>
    </lineage>
</organism>
<feature type="binding site" evidence="7">
    <location>
        <position position="56"/>
    </location>
    <ligand>
        <name>substrate</name>
    </ligand>
</feature>
<keyword evidence="2 7" id="KW-0808">Transferase</keyword>
<keyword evidence="7" id="KW-0460">Magnesium</keyword>
<evidence type="ECO:0000256" key="5">
    <source>
        <dbReference type="ARBA" id="ARBA00022840"/>
    </source>
</evidence>
<dbReference type="Pfam" id="PF01202">
    <property type="entry name" value="SKI"/>
    <property type="match status" value="1"/>
</dbReference>
<feature type="binding site" evidence="7">
    <location>
        <position position="79"/>
    </location>
    <ligand>
        <name>substrate</name>
    </ligand>
</feature>
<feature type="binding site" evidence="7">
    <location>
        <position position="140"/>
    </location>
    <ligand>
        <name>substrate</name>
    </ligand>
</feature>
<dbReference type="PRINTS" id="PR01100">
    <property type="entry name" value="SHIKIMTKNASE"/>
</dbReference>
<comment type="function">
    <text evidence="7">Catalyzes the specific phosphorylation of the 3-hydroxyl group of shikimic acid using ATP as a cosubstrate.</text>
</comment>
<dbReference type="InterPro" id="IPR000623">
    <property type="entry name" value="Shikimate_kinase/TSH1"/>
</dbReference>
<keyword evidence="7" id="KW-0963">Cytoplasm</keyword>
<dbReference type="RefSeq" id="WP_341835388.1">
    <property type="nucleotide sequence ID" value="NZ_CP149822.1"/>
</dbReference>
<feature type="binding site" evidence="7">
    <location>
        <position position="14"/>
    </location>
    <ligand>
        <name>Mg(2+)</name>
        <dbReference type="ChEBI" id="CHEBI:18420"/>
    </ligand>
</feature>
<dbReference type="PANTHER" id="PTHR21087:SF16">
    <property type="entry name" value="SHIKIMATE KINASE 1, CHLOROPLASTIC"/>
    <property type="match status" value="1"/>
</dbReference>
<dbReference type="GO" id="GO:0004765">
    <property type="term" value="F:shikimate kinase activity"/>
    <property type="evidence" value="ECO:0007669"/>
    <property type="project" value="UniProtKB-EC"/>
</dbReference>
<keyword evidence="4 7" id="KW-0418">Kinase</keyword>
<keyword evidence="1 7" id="KW-0028">Amino-acid biosynthesis</keyword>
<dbReference type="EC" id="2.7.1.71" evidence="7"/>
<reference evidence="9" key="1">
    <citation type="submission" date="2024-03" db="EMBL/GenBank/DDBJ databases">
        <title>Chitinophaga horti sp. nov., isolated from garden soil.</title>
        <authorList>
            <person name="Lee D.S."/>
            <person name="Han D.M."/>
            <person name="Baek J.H."/>
            <person name="Choi D.G."/>
            <person name="Jeon J.H."/>
            <person name="Jeon C.O."/>
        </authorList>
    </citation>
    <scope>NUCLEOTIDE SEQUENCE [LARGE SCALE GENOMIC DNA]</scope>
    <source>
        <strain evidence="9">GPA1</strain>
    </source>
</reference>
<evidence type="ECO:0000256" key="7">
    <source>
        <dbReference type="HAMAP-Rule" id="MF_00109"/>
    </source>
</evidence>
<comment type="cofactor">
    <cofactor evidence="7">
        <name>Mg(2+)</name>
        <dbReference type="ChEBI" id="CHEBI:18420"/>
    </cofactor>
    <text evidence="7">Binds 1 Mg(2+) ion per subunit.</text>
</comment>
<dbReference type="SUPFAM" id="SSF52540">
    <property type="entry name" value="P-loop containing nucleoside triphosphate hydrolases"/>
    <property type="match status" value="1"/>
</dbReference>
<proteinExistence type="inferred from homology"/>
<comment type="caution">
    <text evidence="7">Lacks conserved residue(s) required for the propagation of feature annotation.</text>
</comment>
<evidence type="ECO:0000256" key="2">
    <source>
        <dbReference type="ARBA" id="ARBA00022679"/>
    </source>
</evidence>
<comment type="pathway">
    <text evidence="7">Metabolic intermediate biosynthesis; chorismate biosynthesis; chorismate from D-erythrose 4-phosphate and phosphoenolpyruvate: step 5/7.</text>
</comment>
<comment type="subunit">
    <text evidence="7">Monomer.</text>
</comment>
<comment type="subcellular location">
    <subcellularLocation>
        <location evidence="7">Cytoplasm</location>
    </subcellularLocation>
</comment>
<feature type="binding site" evidence="7">
    <location>
        <position position="118"/>
    </location>
    <ligand>
        <name>ATP</name>
        <dbReference type="ChEBI" id="CHEBI:30616"/>
    </ligand>
</feature>
<evidence type="ECO:0000313" key="9">
    <source>
        <dbReference type="Proteomes" id="UP001485459"/>
    </source>
</evidence>
<comment type="similarity">
    <text evidence="7">Belongs to the shikimate kinase family.</text>
</comment>
<keyword evidence="6 7" id="KW-0057">Aromatic amino acid biosynthesis</keyword>
<sequence length="168" mass="19349">MKIFLLGFMGAGKSYWGKQLAAHWDLPFFDLDDVIVEAEGMPVADIFNTKGETYFRELESRLLRELALDNDRFLISCGGGTPCFSDTMDFMNENGKTIWLNPSVGVMVERLQRKQHKRPLIQDLTPEDLAAFTEKKLLERQPYYEQSQVIISDDEISLETFDKLIHHA</sequence>
<keyword evidence="5 7" id="KW-0067">ATP-binding</keyword>
<dbReference type="PANTHER" id="PTHR21087">
    <property type="entry name" value="SHIKIMATE KINASE"/>
    <property type="match status" value="1"/>
</dbReference>
<gene>
    <name evidence="7" type="primary">aroK</name>
    <name evidence="8" type="ORF">WJU16_21130</name>
</gene>
<dbReference type="InterPro" id="IPR031322">
    <property type="entry name" value="Shikimate/glucono_kinase"/>
</dbReference>